<keyword evidence="2 7" id="KW-0812">Transmembrane</keyword>
<evidence type="ECO:0000256" key="1">
    <source>
        <dbReference type="ARBA" id="ARBA00006921"/>
    </source>
</evidence>
<feature type="transmembrane region" description="Helical" evidence="7">
    <location>
        <begin position="150"/>
        <end position="178"/>
    </location>
</feature>
<evidence type="ECO:0000313" key="9">
    <source>
        <dbReference type="Proteomes" id="UP000636800"/>
    </source>
</evidence>
<feature type="transmembrane region" description="Helical" evidence="7">
    <location>
        <begin position="81"/>
        <end position="101"/>
    </location>
</feature>
<protein>
    <recommendedName>
        <fullName evidence="7">Copper transport protein</fullName>
    </recommendedName>
</protein>
<keyword evidence="5 7" id="KW-0186">Copper</keyword>
<name>A0A835UPT1_VANPL</name>
<feature type="transmembrane region" description="Helical" evidence="7">
    <location>
        <begin position="38"/>
        <end position="56"/>
    </location>
</feature>
<dbReference type="GO" id="GO:0005886">
    <property type="term" value="C:plasma membrane"/>
    <property type="evidence" value="ECO:0007669"/>
    <property type="project" value="TreeGrafter"/>
</dbReference>
<dbReference type="PANTHER" id="PTHR12483:SF92">
    <property type="entry name" value="COPPER TRANSPORT PROTEIN"/>
    <property type="match status" value="1"/>
</dbReference>
<gene>
    <name evidence="8" type="ORF">HPP92_016237</name>
</gene>
<dbReference type="OrthoDB" id="185373at2759"/>
<dbReference type="AlphaFoldDB" id="A0A835UPT1"/>
<comment type="subcellular location">
    <subcellularLocation>
        <location evidence="7">Membrane</location>
        <topology evidence="7">Multi-pass membrane protein</topology>
    </subcellularLocation>
</comment>
<reference evidence="8 9" key="1">
    <citation type="journal article" date="2020" name="Nat. Food">
        <title>A phased Vanilla planifolia genome enables genetic improvement of flavour and production.</title>
        <authorList>
            <person name="Hasing T."/>
            <person name="Tang H."/>
            <person name="Brym M."/>
            <person name="Khazi F."/>
            <person name="Huang T."/>
            <person name="Chambers A.H."/>
        </authorList>
    </citation>
    <scope>NUCLEOTIDE SEQUENCE [LARGE SCALE GENOMIC DNA]</scope>
    <source>
        <tissue evidence="8">Leaf</tissue>
    </source>
</reference>
<comment type="caution">
    <text evidence="8">The sequence shown here is derived from an EMBL/GenBank/DDBJ whole genome shotgun (WGS) entry which is preliminary data.</text>
</comment>
<sequence>MLSILLCYTYPNSVLVQKVSVETKELKKEIPYPSSSALIIRFLISASLPFNLFPAVKMMHMTFYWGKTVTILIDSWRTDSWLSYLLSLFALFLASAFYQFLEDRRIRFKLLSRSKSSSVEAPLLGAASVWPSAAKAIAAALFGVNSAVGYLLMLAVMSFNGGVFLAVVIGFALGYYAFRSGAEEDLIALDKSCGCS</sequence>
<dbReference type="EMBL" id="JADCNL010000008">
    <property type="protein sequence ID" value="KAG0469537.1"/>
    <property type="molecule type" value="Genomic_DNA"/>
</dbReference>
<evidence type="ECO:0000256" key="2">
    <source>
        <dbReference type="ARBA" id="ARBA00022692"/>
    </source>
</evidence>
<dbReference type="Pfam" id="PF04145">
    <property type="entry name" value="Ctr"/>
    <property type="match status" value="1"/>
</dbReference>
<keyword evidence="7" id="KW-0813">Transport</keyword>
<keyword evidence="4 7" id="KW-1133">Transmembrane helix</keyword>
<evidence type="ECO:0000313" key="8">
    <source>
        <dbReference type="EMBL" id="KAG0469537.1"/>
    </source>
</evidence>
<evidence type="ECO:0000256" key="6">
    <source>
        <dbReference type="ARBA" id="ARBA00023136"/>
    </source>
</evidence>
<evidence type="ECO:0000256" key="3">
    <source>
        <dbReference type="ARBA" id="ARBA00022796"/>
    </source>
</evidence>
<dbReference type="GO" id="GO:0005375">
    <property type="term" value="F:copper ion transmembrane transporter activity"/>
    <property type="evidence" value="ECO:0007669"/>
    <property type="project" value="UniProtKB-UniRule"/>
</dbReference>
<keyword evidence="3 7" id="KW-0187">Copper transport</keyword>
<dbReference type="Proteomes" id="UP000636800">
    <property type="component" value="Unassembled WGS sequence"/>
</dbReference>
<dbReference type="InterPro" id="IPR007274">
    <property type="entry name" value="Cop_transporter"/>
</dbReference>
<organism evidence="8 9">
    <name type="scientific">Vanilla planifolia</name>
    <name type="common">Vanilla</name>
    <dbReference type="NCBI Taxonomy" id="51239"/>
    <lineage>
        <taxon>Eukaryota</taxon>
        <taxon>Viridiplantae</taxon>
        <taxon>Streptophyta</taxon>
        <taxon>Embryophyta</taxon>
        <taxon>Tracheophyta</taxon>
        <taxon>Spermatophyta</taxon>
        <taxon>Magnoliopsida</taxon>
        <taxon>Liliopsida</taxon>
        <taxon>Asparagales</taxon>
        <taxon>Orchidaceae</taxon>
        <taxon>Vanilloideae</taxon>
        <taxon>Vanilleae</taxon>
        <taxon>Vanilla</taxon>
    </lineage>
</organism>
<evidence type="ECO:0000256" key="7">
    <source>
        <dbReference type="RuleBase" id="RU367022"/>
    </source>
</evidence>
<evidence type="ECO:0000256" key="4">
    <source>
        <dbReference type="ARBA" id="ARBA00022989"/>
    </source>
</evidence>
<accession>A0A835UPT1</accession>
<comment type="similarity">
    <text evidence="1 7">Belongs to the copper transporter (Ctr) (TC 1.A.56) family. SLC31A subfamily.</text>
</comment>
<keyword evidence="7" id="KW-0406">Ion transport</keyword>
<evidence type="ECO:0000256" key="5">
    <source>
        <dbReference type="ARBA" id="ARBA00023008"/>
    </source>
</evidence>
<proteinExistence type="inferred from homology"/>
<comment type="caution">
    <text evidence="7">Lacks conserved residue(s) required for the propagation of feature annotation.</text>
</comment>
<feature type="transmembrane region" description="Helical" evidence="7">
    <location>
        <begin position="122"/>
        <end position="144"/>
    </location>
</feature>
<keyword evidence="6 7" id="KW-0472">Membrane</keyword>
<dbReference type="PANTHER" id="PTHR12483">
    <property type="entry name" value="SOLUTE CARRIER FAMILY 31 COPPER TRANSPORTERS"/>
    <property type="match status" value="1"/>
</dbReference>
<keyword evidence="9" id="KW-1185">Reference proteome</keyword>